<dbReference type="SMART" id="SM00544">
    <property type="entry name" value="MA3"/>
    <property type="match status" value="1"/>
</dbReference>
<dbReference type="Pfam" id="PF02854">
    <property type="entry name" value="MIF4G"/>
    <property type="match status" value="1"/>
</dbReference>
<sequence>MEDDEAQAMPREYAPEFPSEFHYRPVDDGDCGGGATGERSNQATKDRAVSLKPIAPLEVSPYRWTRRSPVDGELNVERKVTALLNKLTMTNFDSISDQIIEWANESETESDGRTLVHVIRLVYERAIDEARWSEMHARLCRKMMKTISPEVQDDGIRHADGKPIAGGQLFRKYLLNRCQEDFERGWAKKDAAASAAKASEDAAVNLKAAKTSAEAELYSDEYYAAQKAKRQGLGLVQFIGELYKFTNADGACHARMVENPEEDEIESLCRLLATVGRLLDNSKAQAHMDIYFTRMKELSKSNSVVPRMQFMLQDIIELRGRAWIQRHQVVAPTILAQVHKERSQAENEAGNRIYLQPRGGSSRGGGRGRGPARGQQATGWSFAGGSTPRPPTKAGDLSSFGKIDRSGPVVMGPSTVWAGKKDTAKRDATLTRVNSSSNMFSMLGRDAEAIPETGLNPSRSSSRRTSVGFGAAEPQRRNLQLLPRSKPLEEENKANGGSSDHSEDEGGDEILQAMSEDEADKKIAEDIKEFFTVRNIDESEDYFTKLPPEHHHRLVDKIISKAIESKEADGKLVADAFARAAEKKLCSASAFEEGFLPIAEMLDDIAIDAPKAFQIMATMMKGAGLDEEKRTKIAQKSMDSDKLLELLVTNARKVSQNSCHHVMCKVLLSQRGSTGILGWGKVYDAIRNDECRVLRVVVGTGTSPHVDEGTSLGAPWGLELGRVAGTVRSERTVAERIEGTPEAKRPLGPKTLAVPTEQCDHVTSCGDTRD</sequence>
<dbReference type="PANTHER" id="PTHR23253">
    <property type="entry name" value="EUKARYOTIC TRANSLATION INITIATION FACTOR 4 GAMMA"/>
    <property type="match status" value="1"/>
</dbReference>
<evidence type="ECO:0000256" key="8">
    <source>
        <dbReference type="SAM" id="MobiDB-lite"/>
    </source>
</evidence>
<feature type="compositionally biased region" description="Polar residues" evidence="8">
    <location>
        <begin position="455"/>
        <end position="465"/>
    </location>
</feature>
<keyword evidence="6" id="KW-0694">RNA-binding</keyword>
<dbReference type="InterPro" id="IPR003890">
    <property type="entry name" value="MIF4G-like_typ-3"/>
</dbReference>
<feature type="domain" description="MI" evidence="9">
    <location>
        <begin position="518"/>
        <end position="639"/>
    </location>
</feature>
<evidence type="ECO:0000313" key="11">
    <source>
        <dbReference type="Proteomes" id="UP000736335"/>
    </source>
</evidence>
<accession>A0A9P6HFA6</accession>
<dbReference type="GO" id="GO:0003743">
    <property type="term" value="F:translation initiation factor activity"/>
    <property type="evidence" value="ECO:0007669"/>
    <property type="project" value="UniProtKB-KW"/>
</dbReference>
<dbReference type="PROSITE" id="PS51366">
    <property type="entry name" value="MI"/>
    <property type="match status" value="1"/>
</dbReference>
<evidence type="ECO:0000256" key="1">
    <source>
        <dbReference type="ARBA" id="ARBA00004496"/>
    </source>
</evidence>
<feature type="region of interest" description="Disordered" evidence="8">
    <location>
        <begin position="741"/>
        <end position="770"/>
    </location>
</feature>
<keyword evidence="4" id="KW-0396">Initiation factor</keyword>
<keyword evidence="11" id="KW-1185">Reference proteome</keyword>
<feature type="region of interest" description="Disordered" evidence="8">
    <location>
        <begin position="450"/>
        <end position="506"/>
    </location>
</feature>
<dbReference type="Pfam" id="PF02847">
    <property type="entry name" value="MA3"/>
    <property type="match status" value="1"/>
</dbReference>
<dbReference type="Gene3D" id="1.25.40.180">
    <property type="match status" value="2"/>
</dbReference>
<dbReference type="FunFam" id="1.25.40.180:FF:000020">
    <property type="entry name" value="Eukaryotic translation initiation factor subunit"/>
    <property type="match status" value="1"/>
</dbReference>
<evidence type="ECO:0000256" key="7">
    <source>
        <dbReference type="ARBA" id="ARBA00022917"/>
    </source>
</evidence>
<dbReference type="InterPro" id="IPR003891">
    <property type="entry name" value="Initiation_fac_eIF4g_MI"/>
</dbReference>
<evidence type="ECO:0000256" key="6">
    <source>
        <dbReference type="ARBA" id="ARBA00022884"/>
    </source>
</evidence>
<dbReference type="OrthoDB" id="514777at2759"/>
<dbReference type="AlphaFoldDB" id="A0A9P6HFA6"/>
<gene>
    <name evidence="10" type="ORF">BJ322DRAFT_1219283</name>
</gene>
<dbReference type="GO" id="GO:0010494">
    <property type="term" value="C:cytoplasmic stress granule"/>
    <property type="evidence" value="ECO:0007669"/>
    <property type="project" value="UniProtKB-ARBA"/>
</dbReference>
<evidence type="ECO:0000313" key="10">
    <source>
        <dbReference type="EMBL" id="KAF9784685.1"/>
    </source>
</evidence>
<feature type="region of interest" description="Disordered" evidence="8">
    <location>
        <begin position="1"/>
        <end position="47"/>
    </location>
</feature>
<dbReference type="GO" id="GO:0016281">
    <property type="term" value="C:eukaryotic translation initiation factor 4F complex"/>
    <property type="evidence" value="ECO:0007669"/>
    <property type="project" value="TreeGrafter"/>
</dbReference>
<dbReference type="SMART" id="SM00543">
    <property type="entry name" value="MIF4G"/>
    <property type="match status" value="1"/>
</dbReference>
<protein>
    <submittedName>
        <fullName evidence="10">Armadillo-type protein</fullName>
    </submittedName>
</protein>
<keyword evidence="5" id="KW-0597">Phosphoprotein</keyword>
<dbReference type="GO" id="GO:0003729">
    <property type="term" value="F:mRNA binding"/>
    <property type="evidence" value="ECO:0007669"/>
    <property type="project" value="TreeGrafter"/>
</dbReference>
<keyword evidence="7" id="KW-0648">Protein biosynthesis</keyword>
<dbReference type="SUPFAM" id="SSF48371">
    <property type="entry name" value="ARM repeat"/>
    <property type="match status" value="2"/>
</dbReference>
<feature type="region of interest" description="Disordered" evidence="8">
    <location>
        <begin position="346"/>
        <end position="418"/>
    </location>
</feature>
<feature type="compositionally biased region" description="Gly residues" evidence="8">
    <location>
        <begin position="361"/>
        <end position="371"/>
    </location>
</feature>
<dbReference type="Proteomes" id="UP000736335">
    <property type="component" value="Unassembled WGS sequence"/>
</dbReference>
<comment type="subcellular location">
    <subcellularLocation>
        <location evidence="1">Cytoplasm</location>
    </subcellularLocation>
</comment>
<keyword evidence="3" id="KW-0963">Cytoplasm</keyword>
<name>A0A9P6HFA6_9AGAM</name>
<dbReference type="EMBL" id="WIUZ02000008">
    <property type="protein sequence ID" value="KAF9784685.1"/>
    <property type="molecule type" value="Genomic_DNA"/>
</dbReference>
<dbReference type="InterPro" id="IPR016024">
    <property type="entry name" value="ARM-type_fold"/>
</dbReference>
<proteinExistence type="inferred from homology"/>
<reference evidence="10" key="2">
    <citation type="submission" date="2020-11" db="EMBL/GenBank/DDBJ databases">
        <authorList>
            <consortium name="DOE Joint Genome Institute"/>
            <person name="Kuo A."/>
            <person name="Miyauchi S."/>
            <person name="Kiss E."/>
            <person name="Drula E."/>
            <person name="Kohler A."/>
            <person name="Sanchez-Garcia M."/>
            <person name="Andreopoulos B."/>
            <person name="Barry K.W."/>
            <person name="Bonito G."/>
            <person name="Buee M."/>
            <person name="Carver A."/>
            <person name="Chen C."/>
            <person name="Cichocki N."/>
            <person name="Clum A."/>
            <person name="Culley D."/>
            <person name="Crous P.W."/>
            <person name="Fauchery L."/>
            <person name="Girlanda M."/>
            <person name="Hayes R."/>
            <person name="Keri Z."/>
            <person name="Labutti K."/>
            <person name="Lipzen A."/>
            <person name="Lombard V."/>
            <person name="Magnuson J."/>
            <person name="Maillard F."/>
            <person name="Morin E."/>
            <person name="Murat C."/>
            <person name="Nolan M."/>
            <person name="Ohm R."/>
            <person name="Pangilinan J."/>
            <person name="Pereira M."/>
            <person name="Perotto S."/>
            <person name="Peter M."/>
            <person name="Riley R."/>
            <person name="Sitrit Y."/>
            <person name="Stielow B."/>
            <person name="Szollosi G."/>
            <person name="Zifcakova L."/>
            <person name="Stursova M."/>
            <person name="Spatafora J.W."/>
            <person name="Tedersoo L."/>
            <person name="Vaario L.-M."/>
            <person name="Yamada A."/>
            <person name="Yan M."/>
            <person name="Wang P."/>
            <person name="Xu J."/>
            <person name="Bruns T."/>
            <person name="Baldrian P."/>
            <person name="Vilgalys R."/>
            <person name="Henrissat B."/>
            <person name="Grigoriev I.V."/>
            <person name="Hibbett D."/>
            <person name="Nagy L.G."/>
            <person name="Martin F.M."/>
        </authorList>
    </citation>
    <scope>NUCLEOTIDE SEQUENCE</scope>
    <source>
        <strain evidence="10">UH-Tt-Lm1</strain>
    </source>
</reference>
<organism evidence="10 11">
    <name type="scientific">Thelephora terrestris</name>
    <dbReference type="NCBI Taxonomy" id="56493"/>
    <lineage>
        <taxon>Eukaryota</taxon>
        <taxon>Fungi</taxon>
        <taxon>Dikarya</taxon>
        <taxon>Basidiomycota</taxon>
        <taxon>Agaricomycotina</taxon>
        <taxon>Agaricomycetes</taxon>
        <taxon>Thelephorales</taxon>
        <taxon>Thelephoraceae</taxon>
        <taxon>Thelephora</taxon>
    </lineage>
</organism>
<dbReference type="PANTHER" id="PTHR23253:SF9">
    <property type="entry name" value="EUKARYOTIC TRANSLATION INITIATION FACTOR 4 GAMMA 2"/>
    <property type="match status" value="1"/>
</dbReference>
<evidence type="ECO:0000256" key="4">
    <source>
        <dbReference type="ARBA" id="ARBA00022540"/>
    </source>
</evidence>
<evidence type="ECO:0000256" key="3">
    <source>
        <dbReference type="ARBA" id="ARBA00022490"/>
    </source>
</evidence>
<reference evidence="10" key="1">
    <citation type="journal article" date="2020" name="Nat. Commun.">
        <title>Large-scale genome sequencing of mycorrhizal fungi provides insights into the early evolution of symbiotic traits.</title>
        <authorList>
            <person name="Miyauchi S."/>
            <person name="Kiss E."/>
            <person name="Kuo A."/>
            <person name="Drula E."/>
            <person name="Kohler A."/>
            <person name="Sanchez-Garcia M."/>
            <person name="Morin E."/>
            <person name="Andreopoulos B."/>
            <person name="Barry K.W."/>
            <person name="Bonito G."/>
            <person name="Buee M."/>
            <person name="Carver A."/>
            <person name="Chen C."/>
            <person name="Cichocki N."/>
            <person name="Clum A."/>
            <person name="Culley D."/>
            <person name="Crous P.W."/>
            <person name="Fauchery L."/>
            <person name="Girlanda M."/>
            <person name="Hayes R.D."/>
            <person name="Keri Z."/>
            <person name="LaButti K."/>
            <person name="Lipzen A."/>
            <person name="Lombard V."/>
            <person name="Magnuson J."/>
            <person name="Maillard F."/>
            <person name="Murat C."/>
            <person name="Nolan M."/>
            <person name="Ohm R.A."/>
            <person name="Pangilinan J."/>
            <person name="Pereira M.F."/>
            <person name="Perotto S."/>
            <person name="Peter M."/>
            <person name="Pfister S."/>
            <person name="Riley R."/>
            <person name="Sitrit Y."/>
            <person name="Stielow J.B."/>
            <person name="Szollosi G."/>
            <person name="Zifcakova L."/>
            <person name="Stursova M."/>
            <person name="Spatafora J.W."/>
            <person name="Tedersoo L."/>
            <person name="Vaario L.M."/>
            <person name="Yamada A."/>
            <person name="Yan M."/>
            <person name="Wang P."/>
            <person name="Xu J."/>
            <person name="Bruns T."/>
            <person name="Baldrian P."/>
            <person name="Vilgalys R."/>
            <person name="Dunand C."/>
            <person name="Henrissat B."/>
            <person name="Grigoriev I.V."/>
            <person name="Hibbett D."/>
            <person name="Nagy L.G."/>
            <person name="Martin F.M."/>
        </authorList>
    </citation>
    <scope>NUCLEOTIDE SEQUENCE</scope>
    <source>
        <strain evidence="10">UH-Tt-Lm1</strain>
    </source>
</reference>
<comment type="similarity">
    <text evidence="2">Belongs to the eukaryotic initiation factor 4G family.</text>
</comment>
<evidence type="ECO:0000256" key="2">
    <source>
        <dbReference type="ARBA" id="ARBA00005775"/>
    </source>
</evidence>
<comment type="caution">
    <text evidence="10">The sequence shown here is derived from an EMBL/GenBank/DDBJ whole genome shotgun (WGS) entry which is preliminary data.</text>
</comment>
<evidence type="ECO:0000256" key="5">
    <source>
        <dbReference type="ARBA" id="ARBA00022553"/>
    </source>
</evidence>
<evidence type="ECO:0000259" key="9">
    <source>
        <dbReference type="PROSITE" id="PS51366"/>
    </source>
</evidence>